<name>U6M6N2_EIMMA</name>
<dbReference type="GeneID" id="25338744"/>
<reference evidence="3" key="2">
    <citation type="submission" date="2013-10" db="EMBL/GenBank/DDBJ databases">
        <authorList>
            <person name="Aslett M."/>
        </authorList>
    </citation>
    <scope>NUCLEOTIDE SEQUENCE [LARGE SCALE GENOMIC DNA]</scope>
    <source>
        <strain evidence="3">Weybridge</strain>
    </source>
</reference>
<gene>
    <name evidence="3" type="ORF">EMWEY_00047580</name>
</gene>
<dbReference type="VEuPathDB" id="ToxoDB:EMWEY_00047580"/>
<feature type="chain" id="PRO_5004675738" evidence="2">
    <location>
        <begin position="26"/>
        <end position="303"/>
    </location>
</feature>
<feature type="signal peptide" evidence="2">
    <location>
        <begin position="1"/>
        <end position="25"/>
    </location>
</feature>
<protein>
    <submittedName>
        <fullName evidence="3">SAG family member</fullName>
    </submittedName>
</protein>
<keyword evidence="2" id="KW-0732">Signal</keyword>
<dbReference type="Proteomes" id="UP000030763">
    <property type="component" value="Unassembled WGS sequence"/>
</dbReference>
<feature type="compositionally biased region" description="Low complexity" evidence="1">
    <location>
        <begin position="231"/>
        <end position="242"/>
    </location>
</feature>
<evidence type="ECO:0000256" key="2">
    <source>
        <dbReference type="SAM" id="SignalP"/>
    </source>
</evidence>
<evidence type="ECO:0000313" key="3">
    <source>
        <dbReference type="EMBL" id="CDJ58099.1"/>
    </source>
</evidence>
<feature type="region of interest" description="Disordered" evidence="1">
    <location>
        <begin position="165"/>
        <end position="265"/>
    </location>
</feature>
<keyword evidence="4" id="KW-1185">Reference proteome</keyword>
<organism evidence="3 4">
    <name type="scientific">Eimeria maxima</name>
    <name type="common">Coccidian parasite</name>
    <dbReference type="NCBI Taxonomy" id="5804"/>
    <lineage>
        <taxon>Eukaryota</taxon>
        <taxon>Sar</taxon>
        <taxon>Alveolata</taxon>
        <taxon>Apicomplexa</taxon>
        <taxon>Conoidasida</taxon>
        <taxon>Coccidia</taxon>
        <taxon>Eucoccidiorida</taxon>
        <taxon>Eimeriorina</taxon>
        <taxon>Eimeriidae</taxon>
        <taxon>Eimeria</taxon>
    </lineage>
</organism>
<dbReference type="Pfam" id="PF11054">
    <property type="entry name" value="Surface_antigen"/>
    <property type="match status" value="1"/>
</dbReference>
<dbReference type="InterPro" id="IPR021288">
    <property type="entry name" value="Surface_antigen"/>
</dbReference>
<evidence type="ECO:0000256" key="1">
    <source>
        <dbReference type="SAM" id="MobiDB-lite"/>
    </source>
</evidence>
<dbReference type="AlphaFoldDB" id="U6M6N2"/>
<feature type="compositionally biased region" description="Gly residues" evidence="1">
    <location>
        <begin position="197"/>
        <end position="208"/>
    </location>
</feature>
<sequence length="303" mass="30707">MRRFCFAVLAGTAAAVPALFTEAQADANKKFSAVDCSEQMNKEREPMGFPKFTALDTSKPSSAITAVKTTELCASIKAGTDPGIWLTTTEADVTIAAAIQSSETGDCAAATKQWKGALKTVGDSLPPAYAPGKDIYESLDVVSLMSLYTPKDGVAVACTVIQCPQKSPSADGSTSGDSNTNTEPSKPQVPTEPPADGSGGGSSGGNGEGGEEDLEKEKGKGDVSKLQQAEGSAPVTASAVTAGAGGGAAVPSPPPAAARGGVRGGMTIRRLEEVETGTQGEPFNALVCLFTPKTLTKGTAPFQ</sequence>
<dbReference type="RefSeq" id="XP_013334747.1">
    <property type="nucleotide sequence ID" value="XM_013479293.1"/>
</dbReference>
<feature type="compositionally biased region" description="Polar residues" evidence="1">
    <location>
        <begin position="165"/>
        <end position="185"/>
    </location>
</feature>
<accession>U6M6N2</accession>
<proteinExistence type="predicted"/>
<reference evidence="3" key="1">
    <citation type="submission" date="2013-10" db="EMBL/GenBank/DDBJ databases">
        <title>Genomic analysis of the causative agents of coccidiosis in chickens.</title>
        <authorList>
            <person name="Reid A.J."/>
            <person name="Blake D."/>
            <person name="Billington K."/>
            <person name="Browne H."/>
            <person name="Dunn M."/>
            <person name="Hung S."/>
            <person name="Kawahara F."/>
            <person name="Miranda-Saavedra D."/>
            <person name="Mourier T."/>
            <person name="Nagra H."/>
            <person name="Otto T.D."/>
            <person name="Rawlings N."/>
            <person name="Sanchez A."/>
            <person name="Sanders M."/>
            <person name="Subramaniam C."/>
            <person name="Tay Y."/>
            <person name="Dear P."/>
            <person name="Doerig C."/>
            <person name="Gruber A."/>
            <person name="Parkinson J."/>
            <person name="Shirley M."/>
            <person name="Wan K.L."/>
            <person name="Berriman M."/>
            <person name="Tomley F."/>
            <person name="Pain A."/>
        </authorList>
    </citation>
    <scope>NUCLEOTIDE SEQUENCE [LARGE SCALE GENOMIC DNA]</scope>
    <source>
        <strain evidence="3">Weybridge</strain>
    </source>
</reference>
<evidence type="ECO:0000313" key="4">
    <source>
        <dbReference type="Proteomes" id="UP000030763"/>
    </source>
</evidence>
<dbReference type="EMBL" id="HG719478">
    <property type="protein sequence ID" value="CDJ58099.1"/>
    <property type="molecule type" value="Genomic_DNA"/>
</dbReference>